<accession>A0ABW5UFB4</accession>
<dbReference type="EMBL" id="JBHUMB010000008">
    <property type="protein sequence ID" value="MFD2743556.1"/>
    <property type="molecule type" value="Genomic_DNA"/>
</dbReference>
<dbReference type="InterPro" id="IPR050491">
    <property type="entry name" value="AmpC-like"/>
</dbReference>
<name>A0ABW5UFB4_9SPHI</name>
<comment type="caution">
    <text evidence="3">The sequence shown here is derived from an EMBL/GenBank/DDBJ whole genome shotgun (WGS) entry which is preliminary data.</text>
</comment>
<dbReference type="GO" id="GO:0016787">
    <property type="term" value="F:hydrolase activity"/>
    <property type="evidence" value="ECO:0007669"/>
    <property type="project" value="UniProtKB-KW"/>
</dbReference>
<reference evidence="4" key="1">
    <citation type="journal article" date="2019" name="Int. J. Syst. Evol. Microbiol.">
        <title>The Global Catalogue of Microorganisms (GCM) 10K type strain sequencing project: providing services to taxonomists for standard genome sequencing and annotation.</title>
        <authorList>
            <consortium name="The Broad Institute Genomics Platform"/>
            <consortium name="The Broad Institute Genome Sequencing Center for Infectious Disease"/>
            <person name="Wu L."/>
            <person name="Ma J."/>
        </authorList>
    </citation>
    <scope>NUCLEOTIDE SEQUENCE [LARGE SCALE GENOMIC DNA]</scope>
    <source>
        <strain evidence="4">KCTC 42247</strain>
    </source>
</reference>
<protein>
    <submittedName>
        <fullName evidence="3">Serine hydrolase</fullName>
    </submittedName>
</protein>
<evidence type="ECO:0000259" key="2">
    <source>
        <dbReference type="Pfam" id="PF00144"/>
    </source>
</evidence>
<dbReference type="Proteomes" id="UP001597418">
    <property type="component" value="Unassembled WGS sequence"/>
</dbReference>
<evidence type="ECO:0000313" key="4">
    <source>
        <dbReference type="Proteomes" id="UP001597418"/>
    </source>
</evidence>
<dbReference type="PANTHER" id="PTHR46825:SF8">
    <property type="entry name" value="BETA-LACTAMASE-RELATED"/>
    <property type="match status" value="1"/>
</dbReference>
<organism evidence="3 4">
    <name type="scientific">Sphingobacterium populi</name>
    <dbReference type="NCBI Taxonomy" id="1812824"/>
    <lineage>
        <taxon>Bacteria</taxon>
        <taxon>Pseudomonadati</taxon>
        <taxon>Bacteroidota</taxon>
        <taxon>Sphingobacteriia</taxon>
        <taxon>Sphingobacteriales</taxon>
        <taxon>Sphingobacteriaceae</taxon>
        <taxon>Sphingobacterium</taxon>
    </lineage>
</organism>
<dbReference type="InterPro" id="IPR012338">
    <property type="entry name" value="Beta-lactam/transpept-like"/>
</dbReference>
<dbReference type="SUPFAM" id="SSF56601">
    <property type="entry name" value="beta-lactamase/transpeptidase-like"/>
    <property type="match status" value="1"/>
</dbReference>
<proteinExistence type="predicted"/>
<feature type="domain" description="Beta-lactamase-related" evidence="2">
    <location>
        <begin position="155"/>
        <end position="471"/>
    </location>
</feature>
<evidence type="ECO:0000256" key="1">
    <source>
        <dbReference type="SAM" id="SignalP"/>
    </source>
</evidence>
<keyword evidence="4" id="KW-1185">Reference proteome</keyword>
<dbReference type="Gene3D" id="3.40.710.10">
    <property type="entry name" value="DD-peptidase/beta-lactamase superfamily"/>
    <property type="match status" value="1"/>
</dbReference>
<evidence type="ECO:0000313" key="3">
    <source>
        <dbReference type="EMBL" id="MFD2743556.1"/>
    </source>
</evidence>
<dbReference type="Pfam" id="PF00144">
    <property type="entry name" value="Beta-lactamase"/>
    <property type="match status" value="1"/>
</dbReference>
<feature type="signal peptide" evidence="1">
    <location>
        <begin position="1"/>
        <end position="21"/>
    </location>
</feature>
<dbReference type="PANTHER" id="PTHR46825">
    <property type="entry name" value="D-ALANYL-D-ALANINE-CARBOXYPEPTIDASE/ENDOPEPTIDASE AMPH"/>
    <property type="match status" value="1"/>
</dbReference>
<keyword evidence="1" id="KW-0732">Signal</keyword>
<gene>
    <name evidence="3" type="ORF">ACFSQ6_09110</name>
</gene>
<dbReference type="RefSeq" id="WP_066757970.1">
    <property type="nucleotide sequence ID" value="NZ_JBHUMB010000008.1"/>
</dbReference>
<keyword evidence="3" id="KW-0378">Hydrolase</keyword>
<feature type="chain" id="PRO_5046401530" evidence="1">
    <location>
        <begin position="22"/>
        <end position="483"/>
    </location>
</feature>
<sequence length="483" mass="54514">MYKNYLLLFLSFLLGGQAAFAQSADEKVNRALYNQIEYLFNTQQADSIYQLANPTFQAQISQEQLSTTLQQLYALGNIRNAERIKFERGIASYRLDFDTERLLLVLGVDSTNRYHTILFQQYKEDATEKLAQETSINDTTTSAQAMDPFEFKLRNIANTYTQKTNARSLAIGIIHRGQVQKYFFGETKKGNKTLPTEESVYEIGSLTKTFTATLLADLVEREVISLDDSIVKFLPDSIAKNPALQKITFRSLANHTSGLPRLPDNWNKTSSFVETDPYAHYDRKALFTYLRDAKLDHEPETEYAYSNLGYGLLGELLAIISKKSFDTYLKETLTSPLHMRATELKPDAKNANILTVYRDGTAVPIWNWKAMAGAGAIKSTIDDMLRYAITQLATPENAIQRAMSATKLFTFYIPEDNMDIGLGWHTDLLEDQNLFWHNGGTAGSSSFMAIIPDERSAVIVLSNSNEPVDETALAIIREVIKKK</sequence>
<dbReference type="InterPro" id="IPR001466">
    <property type="entry name" value="Beta-lactam-related"/>
</dbReference>